<name>A0A370Q654_9FLAO</name>
<dbReference type="EMBL" id="QRAO01000006">
    <property type="protein sequence ID" value="RDK83834.1"/>
    <property type="molecule type" value="Genomic_DNA"/>
</dbReference>
<feature type="region of interest" description="Disordered" evidence="1">
    <location>
        <begin position="23"/>
        <end position="46"/>
    </location>
</feature>
<evidence type="ECO:0000313" key="2">
    <source>
        <dbReference type="EMBL" id="RDK83834.1"/>
    </source>
</evidence>
<proteinExistence type="predicted"/>
<dbReference type="AlphaFoldDB" id="A0A370Q654"/>
<comment type="caution">
    <text evidence="2">The sequence shown here is derived from an EMBL/GenBank/DDBJ whole genome shotgun (WGS) entry which is preliminary data.</text>
</comment>
<dbReference type="Proteomes" id="UP000255317">
    <property type="component" value="Unassembled WGS sequence"/>
</dbReference>
<keyword evidence="3" id="KW-1185">Reference proteome</keyword>
<protein>
    <submittedName>
        <fullName evidence="2">Uncharacterized protein</fullName>
    </submittedName>
</protein>
<evidence type="ECO:0000313" key="3">
    <source>
        <dbReference type="Proteomes" id="UP000255317"/>
    </source>
</evidence>
<evidence type="ECO:0000256" key="1">
    <source>
        <dbReference type="SAM" id="MobiDB-lite"/>
    </source>
</evidence>
<sequence length="46" mass="4843">MISACAIVLVCLSFSNCTKQPLIETPSEQLTEGEKAGETNDPDSGD</sequence>
<accession>A0A370Q654</accession>
<gene>
    <name evidence="2" type="ORF">C8D94_10647</name>
</gene>
<reference evidence="2 3" key="1">
    <citation type="submission" date="2018-07" db="EMBL/GenBank/DDBJ databases">
        <title>Genomic Encyclopedia of Type Strains, Phase IV (KMG-IV): sequencing the most valuable type-strain genomes for metagenomic binning, comparative biology and taxonomic classification.</title>
        <authorList>
            <person name="Goeker M."/>
        </authorList>
    </citation>
    <scope>NUCLEOTIDE SEQUENCE [LARGE SCALE GENOMIC DNA]</scope>
    <source>
        <strain evidence="2 3">DSM 101478</strain>
    </source>
</reference>
<organism evidence="2 3">
    <name type="scientific">Marinirhabdus gelatinilytica</name>
    <dbReference type="NCBI Taxonomy" id="1703343"/>
    <lineage>
        <taxon>Bacteria</taxon>
        <taxon>Pseudomonadati</taxon>
        <taxon>Bacteroidota</taxon>
        <taxon>Flavobacteriia</taxon>
        <taxon>Flavobacteriales</taxon>
        <taxon>Flavobacteriaceae</taxon>
    </lineage>
</organism>